<keyword evidence="2" id="KW-0929">Antimicrobial</keyword>
<keyword evidence="18" id="KW-1185">Reference proteome</keyword>
<dbReference type="Proteomes" id="UP001159364">
    <property type="component" value="Linkage Group LG12"/>
</dbReference>
<dbReference type="GO" id="GO:0009506">
    <property type="term" value="C:plasmodesma"/>
    <property type="evidence" value="ECO:0007669"/>
    <property type="project" value="UniProtKB-SubCell"/>
</dbReference>
<keyword evidence="5 15" id="KW-0732">Signal</keyword>
<organism evidence="17 18">
    <name type="scientific">Erythroxylum novogranatense</name>
    <dbReference type="NCBI Taxonomy" id="1862640"/>
    <lineage>
        <taxon>Eukaryota</taxon>
        <taxon>Viridiplantae</taxon>
        <taxon>Streptophyta</taxon>
        <taxon>Embryophyta</taxon>
        <taxon>Tracheophyta</taxon>
        <taxon>Spermatophyta</taxon>
        <taxon>Magnoliopsida</taxon>
        <taxon>eudicotyledons</taxon>
        <taxon>Gunneridae</taxon>
        <taxon>Pentapetalae</taxon>
        <taxon>rosids</taxon>
        <taxon>fabids</taxon>
        <taxon>Malpighiales</taxon>
        <taxon>Erythroxylaceae</taxon>
        <taxon>Erythroxylum</taxon>
    </lineage>
</organism>
<gene>
    <name evidence="17" type="ORF">K2173_003034</name>
</gene>
<dbReference type="GO" id="GO:0005537">
    <property type="term" value="F:D-mannose binding"/>
    <property type="evidence" value="ECO:0007669"/>
    <property type="project" value="UniProtKB-KW"/>
</dbReference>
<evidence type="ECO:0000256" key="1">
    <source>
        <dbReference type="ARBA" id="ARBA00004251"/>
    </source>
</evidence>
<evidence type="ECO:0000256" key="12">
    <source>
        <dbReference type="ARBA" id="ARBA00023157"/>
    </source>
</evidence>
<keyword evidence="4" id="KW-0945">Host-virus interaction</keyword>
<evidence type="ECO:0000256" key="3">
    <source>
        <dbReference type="ARBA" id="ARBA00022577"/>
    </source>
</evidence>
<dbReference type="PANTHER" id="PTHR32080:SF54">
    <property type="entry name" value="GNK2-HOMOLOGOUS DOMAIN-CONTAINING PROTEIN"/>
    <property type="match status" value="1"/>
</dbReference>
<evidence type="ECO:0000313" key="17">
    <source>
        <dbReference type="EMBL" id="KAJ8748397.1"/>
    </source>
</evidence>
<evidence type="ECO:0000256" key="10">
    <source>
        <dbReference type="ARBA" id="ARBA00023022"/>
    </source>
</evidence>
<feature type="signal peptide" evidence="15">
    <location>
        <begin position="1"/>
        <end position="24"/>
    </location>
</feature>
<dbReference type="GO" id="GO:0042742">
    <property type="term" value="P:defense response to bacterium"/>
    <property type="evidence" value="ECO:0007669"/>
    <property type="project" value="UniProtKB-KW"/>
</dbReference>
<dbReference type="Pfam" id="PF01657">
    <property type="entry name" value="Stress-antifung"/>
    <property type="match status" value="1"/>
</dbReference>
<evidence type="ECO:0000256" key="9">
    <source>
        <dbReference type="ARBA" id="ARBA00022949"/>
    </source>
</evidence>
<keyword evidence="7" id="KW-0677">Repeat</keyword>
<protein>
    <recommendedName>
        <fullName evidence="16">Gnk2-homologous domain-containing protein</fullName>
    </recommendedName>
</protein>
<evidence type="ECO:0000256" key="8">
    <source>
        <dbReference type="ARBA" id="ARBA00022821"/>
    </source>
</evidence>
<accession>A0AAV8S8F5</accession>
<reference evidence="17 18" key="1">
    <citation type="submission" date="2021-09" db="EMBL/GenBank/DDBJ databases">
        <title>Genomic insights and catalytic innovation underlie evolution of tropane alkaloids biosynthesis.</title>
        <authorList>
            <person name="Wang Y.-J."/>
            <person name="Tian T."/>
            <person name="Huang J.-P."/>
            <person name="Huang S.-X."/>
        </authorList>
    </citation>
    <scope>NUCLEOTIDE SEQUENCE [LARGE SCALE GENOMIC DNA]</scope>
    <source>
        <strain evidence="17">KIB-2018</strain>
        <tissue evidence="17">Leaf</tissue>
    </source>
</reference>
<proteinExistence type="inferred from homology"/>
<keyword evidence="9" id="KW-0965">Cell junction</keyword>
<feature type="chain" id="PRO_5043653373" description="Gnk2-homologous domain-containing protein" evidence="15">
    <location>
        <begin position="25"/>
        <end position="134"/>
    </location>
</feature>
<dbReference type="GO" id="GO:0005886">
    <property type="term" value="C:plasma membrane"/>
    <property type="evidence" value="ECO:0007669"/>
    <property type="project" value="UniProtKB-SubCell"/>
</dbReference>
<comment type="subcellular location">
    <subcellularLocation>
        <location evidence="13">Cell junction</location>
        <location evidence="13">Plasmodesma</location>
    </subcellularLocation>
    <subcellularLocation>
        <location evidence="1">Cell membrane</location>
        <topology evidence="1">Single-pass type I membrane protein</topology>
    </subcellularLocation>
</comment>
<evidence type="ECO:0000256" key="7">
    <source>
        <dbReference type="ARBA" id="ARBA00022737"/>
    </source>
</evidence>
<name>A0AAV8S8F5_9ROSI</name>
<dbReference type="PROSITE" id="PS51473">
    <property type="entry name" value="GNK2"/>
    <property type="match status" value="1"/>
</dbReference>
<dbReference type="Gene3D" id="3.30.430.20">
    <property type="entry name" value="Gnk2 domain, C-X8-C-X2-C motif"/>
    <property type="match status" value="1"/>
</dbReference>
<keyword evidence="10" id="KW-0044">Antibiotic</keyword>
<evidence type="ECO:0000259" key="16">
    <source>
        <dbReference type="PROSITE" id="PS51473"/>
    </source>
</evidence>
<evidence type="ECO:0000256" key="13">
    <source>
        <dbReference type="ARBA" id="ARBA00024184"/>
    </source>
</evidence>
<dbReference type="CDD" id="cd23509">
    <property type="entry name" value="Gnk2-like"/>
    <property type="match status" value="1"/>
</dbReference>
<keyword evidence="12" id="KW-1015">Disulfide bond</keyword>
<dbReference type="EMBL" id="JAIWQS010000012">
    <property type="protein sequence ID" value="KAJ8748397.1"/>
    <property type="molecule type" value="Genomic_DNA"/>
</dbReference>
<keyword evidence="3" id="KW-0295">Fungicide</keyword>
<keyword evidence="11" id="KW-0465">Mannose-binding</keyword>
<evidence type="ECO:0000256" key="11">
    <source>
        <dbReference type="ARBA" id="ARBA00023035"/>
    </source>
</evidence>
<dbReference type="FunFam" id="3.30.430.20:FF:000023">
    <property type="entry name" value="Antifungal protein ginkbilobin-2"/>
    <property type="match status" value="1"/>
</dbReference>
<dbReference type="InterPro" id="IPR002902">
    <property type="entry name" value="GNK2"/>
</dbReference>
<dbReference type="GO" id="GO:0050832">
    <property type="term" value="P:defense response to fungus"/>
    <property type="evidence" value="ECO:0007669"/>
    <property type="project" value="UniProtKB-KW"/>
</dbReference>
<evidence type="ECO:0000313" key="18">
    <source>
        <dbReference type="Proteomes" id="UP001159364"/>
    </source>
</evidence>
<dbReference type="PANTHER" id="PTHR32080">
    <property type="entry name" value="ANTIFUNGAL PROTEIN GINKBILOBIN-2-LIKE"/>
    <property type="match status" value="1"/>
</dbReference>
<feature type="domain" description="Gnk2-homologous" evidence="16">
    <location>
        <begin position="28"/>
        <end position="132"/>
    </location>
</feature>
<evidence type="ECO:0000256" key="5">
    <source>
        <dbReference type="ARBA" id="ARBA00022729"/>
    </source>
</evidence>
<keyword evidence="8" id="KW-0611">Plant defense</keyword>
<dbReference type="GO" id="GO:0031640">
    <property type="term" value="P:killing of cells of another organism"/>
    <property type="evidence" value="ECO:0007669"/>
    <property type="project" value="UniProtKB-KW"/>
</dbReference>
<dbReference type="AlphaFoldDB" id="A0AAV8S8F5"/>
<evidence type="ECO:0000256" key="15">
    <source>
        <dbReference type="SAM" id="SignalP"/>
    </source>
</evidence>
<keyword evidence="6" id="KW-0430">Lectin</keyword>
<comment type="similarity">
    <text evidence="14">Belongs to the cysteine-rich repeat secretory protein family. Plasmodesmata-located proteins (PDLD) subfamily.</text>
</comment>
<evidence type="ECO:0000256" key="2">
    <source>
        <dbReference type="ARBA" id="ARBA00022529"/>
    </source>
</evidence>
<dbReference type="InterPro" id="IPR051378">
    <property type="entry name" value="Cell2Cell_Antifungal"/>
</dbReference>
<evidence type="ECO:0000256" key="4">
    <source>
        <dbReference type="ARBA" id="ARBA00022581"/>
    </source>
</evidence>
<sequence>MGLRQNSPVRLIIVLLALVSTITSVPDSNLTTASCNTGTYSKGDPFGISLAYVLDDLQSTTSTQKNYDYYSISPYPNAFAYGHASCNLILTASDCTTCLNAAKVDVLDLCQSRIGGRAMLHDCGIRYEQYPFQV</sequence>
<dbReference type="InterPro" id="IPR038408">
    <property type="entry name" value="GNK2_sf"/>
</dbReference>
<evidence type="ECO:0000256" key="6">
    <source>
        <dbReference type="ARBA" id="ARBA00022734"/>
    </source>
</evidence>
<comment type="caution">
    <text evidence="17">The sequence shown here is derived from an EMBL/GenBank/DDBJ whole genome shotgun (WGS) entry which is preliminary data.</text>
</comment>
<evidence type="ECO:0000256" key="14">
    <source>
        <dbReference type="ARBA" id="ARBA00038393"/>
    </source>
</evidence>